<sequence>MPSLPLRGALWLSFAAVVVAVYLGLQHPLQDIFAPESRSQTFCYSEGVTAKFSTNSKTTCFTVKDGLFIDVFTPKSEPPVEVHHGHAIPGLWDGHGHLLQYGEFLHSVDLFGSSSVEEAKDRLAAYLSKNKGLGTKDDWIRGIGWDQMALGEMPTAAMLENDERFKDLYIMLDRVDVHCIWVSQAVLDLLPEDLPDIPGGEIIRDPGMGVFCDNAMEEVMKLWPTPDDARKTVFLKSAMASLHELGLVGMHDAGVNPDQLRLYQELVGTDDWTLRVYAMIECEERNTFCPERVSAFTDNDGFLNIKSVKLFADGALGSWGSAMIDPYSDRPDTSGTLLVNACTLTSLAKSWSSEGYQVNIHAIGDLANRLAIDAMEAALTDLCPGQMLSACQAERRFRIEHSQIIHPQDQARMRSIGIIPSVQPTHATSDMKYAELRLGKKRTSEEAYRMRSLLDLKPILGSDFPVEPPNPFEGIYAAVARRSPHTGKGADGGLDSWYPEEALSLHEALAGFTEGPAHGAFLDGKAGVIQPGAMADWVVLDEPLESLDIEDLRTLRVKETWVGGKRVYARD</sequence>
<dbReference type="EMBL" id="LKEA01000020">
    <property type="protein sequence ID" value="ROW00845.1"/>
    <property type="molecule type" value="Genomic_DNA"/>
</dbReference>
<dbReference type="SUPFAM" id="SSF51338">
    <property type="entry name" value="Composite domain of metallo-dependent hydrolases"/>
    <property type="match status" value="1"/>
</dbReference>
<dbReference type="GO" id="GO:0016810">
    <property type="term" value="F:hydrolase activity, acting on carbon-nitrogen (but not peptide) bonds"/>
    <property type="evidence" value="ECO:0007669"/>
    <property type="project" value="InterPro"/>
</dbReference>
<organism evidence="3 4">
    <name type="scientific">Cytospora schulzeri</name>
    <dbReference type="NCBI Taxonomy" id="448051"/>
    <lineage>
        <taxon>Eukaryota</taxon>
        <taxon>Fungi</taxon>
        <taxon>Dikarya</taxon>
        <taxon>Ascomycota</taxon>
        <taxon>Pezizomycotina</taxon>
        <taxon>Sordariomycetes</taxon>
        <taxon>Sordariomycetidae</taxon>
        <taxon>Diaporthales</taxon>
        <taxon>Cytosporaceae</taxon>
        <taxon>Cytospora</taxon>
    </lineage>
</organism>
<reference evidence="3 4" key="1">
    <citation type="submission" date="2015-09" db="EMBL/GenBank/DDBJ databases">
        <title>Host preference determinants of Valsa canker pathogens revealed by comparative genomics.</title>
        <authorList>
            <person name="Yin Z."/>
            <person name="Huang L."/>
        </authorList>
    </citation>
    <scope>NUCLEOTIDE SEQUENCE [LARGE SCALE GENOMIC DNA]</scope>
    <source>
        <strain evidence="3 4">03-1</strain>
    </source>
</reference>
<keyword evidence="4" id="KW-1185">Reference proteome</keyword>
<proteinExistence type="predicted"/>
<dbReference type="Proteomes" id="UP000283895">
    <property type="component" value="Unassembled WGS sequence"/>
</dbReference>
<evidence type="ECO:0000259" key="2">
    <source>
        <dbReference type="Pfam" id="PF07969"/>
    </source>
</evidence>
<dbReference type="Gene3D" id="2.30.40.10">
    <property type="entry name" value="Urease, subunit C, domain 1"/>
    <property type="match status" value="1"/>
</dbReference>
<comment type="caution">
    <text evidence="3">The sequence shown here is derived from an EMBL/GenBank/DDBJ whole genome shotgun (WGS) entry which is preliminary data.</text>
</comment>
<dbReference type="Gene3D" id="3.20.20.140">
    <property type="entry name" value="Metal-dependent hydrolases"/>
    <property type="match status" value="1"/>
</dbReference>
<dbReference type="PANTHER" id="PTHR22642:SF2">
    <property type="entry name" value="PROTEIN LONG AFTER FAR-RED 3"/>
    <property type="match status" value="1"/>
</dbReference>
<accession>A0A423WC31</accession>
<dbReference type="CDD" id="cd01300">
    <property type="entry name" value="YtcJ_like"/>
    <property type="match status" value="1"/>
</dbReference>
<evidence type="ECO:0000313" key="3">
    <source>
        <dbReference type="EMBL" id="ROW00845.1"/>
    </source>
</evidence>
<dbReference type="SUPFAM" id="SSF51556">
    <property type="entry name" value="Metallo-dependent hydrolases"/>
    <property type="match status" value="1"/>
</dbReference>
<dbReference type="Gene3D" id="3.10.310.70">
    <property type="match status" value="1"/>
</dbReference>
<name>A0A423WC31_9PEZI</name>
<dbReference type="STRING" id="356882.A0A423WC31"/>
<dbReference type="InterPro" id="IPR033932">
    <property type="entry name" value="YtcJ-like"/>
</dbReference>
<gene>
    <name evidence="3" type="ORF">VMCG_06556</name>
</gene>
<evidence type="ECO:0000313" key="4">
    <source>
        <dbReference type="Proteomes" id="UP000283895"/>
    </source>
</evidence>
<dbReference type="PANTHER" id="PTHR22642">
    <property type="entry name" value="IMIDAZOLONEPROPIONASE"/>
    <property type="match status" value="1"/>
</dbReference>
<dbReference type="Pfam" id="PF07969">
    <property type="entry name" value="Amidohydro_3"/>
    <property type="match status" value="1"/>
</dbReference>
<dbReference type="AlphaFoldDB" id="A0A423WC31"/>
<feature type="domain" description="Amidohydrolase 3" evidence="2">
    <location>
        <begin position="86"/>
        <end position="568"/>
    </location>
</feature>
<evidence type="ECO:0000256" key="1">
    <source>
        <dbReference type="SAM" id="SignalP"/>
    </source>
</evidence>
<keyword evidence="1" id="KW-0732">Signal</keyword>
<feature type="chain" id="PRO_5019182419" description="Amidohydrolase 3 domain-containing protein" evidence="1">
    <location>
        <begin position="21"/>
        <end position="571"/>
    </location>
</feature>
<dbReference type="InterPro" id="IPR032466">
    <property type="entry name" value="Metal_Hydrolase"/>
</dbReference>
<protein>
    <recommendedName>
        <fullName evidence="2">Amidohydrolase 3 domain-containing protein</fullName>
    </recommendedName>
</protein>
<dbReference type="InterPro" id="IPR011059">
    <property type="entry name" value="Metal-dep_hydrolase_composite"/>
</dbReference>
<dbReference type="OrthoDB" id="3501663at2759"/>
<dbReference type="InterPro" id="IPR013108">
    <property type="entry name" value="Amidohydro_3"/>
</dbReference>
<feature type="signal peptide" evidence="1">
    <location>
        <begin position="1"/>
        <end position="20"/>
    </location>
</feature>